<keyword evidence="1" id="KW-0175">Coiled coil</keyword>
<organism evidence="2 3">
    <name type="scientific">Ficus carica</name>
    <name type="common">Common fig</name>
    <dbReference type="NCBI Taxonomy" id="3494"/>
    <lineage>
        <taxon>Eukaryota</taxon>
        <taxon>Viridiplantae</taxon>
        <taxon>Streptophyta</taxon>
        <taxon>Embryophyta</taxon>
        <taxon>Tracheophyta</taxon>
        <taxon>Spermatophyta</taxon>
        <taxon>Magnoliopsida</taxon>
        <taxon>eudicotyledons</taxon>
        <taxon>Gunneridae</taxon>
        <taxon>Pentapetalae</taxon>
        <taxon>rosids</taxon>
        <taxon>fabids</taxon>
        <taxon>Rosales</taxon>
        <taxon>Moraceae</taxon>
        <taxon>Ficeae</taxon>
        <taxon>Ficus</taxon>
    </lineage>
</organism>
<keyword evidence="3" id="KW-1185">Reference proteome</keyword>
<evidence type="ECO:0000313" key="2">
    <source>
        <dbReference type="EMBL" id="GMN31028.1"/>
    </source>
</evidence>
<evidence type="ECO:0000313" key="3">
    <source>
        <dbReference type="Proteomes" id="UP001187192"/>
    </source>
</evidence>
<gene>
    <name evidence="2" type="ORF">TIFTF001_003073</name>
</gene>
<evidence type="ECO:0000256" key="1">
    <source>
        <dbReference type="SAM" id="Coils"/>
    </source>
</evidence>
<protein>
    <submittedName>
        <fullName evidence="2">Uncharacterized protein</fullName>
    </submittedName>
</protein>
<dbReference type="EMBL" id="BTGU01000003">
    <property type="protein sequence ID" value="GMN31028.1"/>
    <property type="molecule type" value="Genomic_DNA"/>
</dbReference>
<dbReference type="Proteomes" id="UP001187192">
    <property type="component" value="Unassembled WGS sequence"/>
</dbReference>
<dbReference type="PANTHER" id="PTHR36051">
    <property type="entry name" value="DYNAMIN"/>
    <property type="match status" value="1"/>
</dbReference>
<name>A0AA88CQN7_FICCA</name>
<dbReference type="PANTHER" id="PTHR36051:SF2">
    <property type="entry name" value="DYNAMIN"/>
    <property type="match status" value="1"/>
</dbReference>
<reference evidence="2" key="1">
    <citation type="submission" date="2023-07" db="EMBL/GenBank/DDBJ databases">
        <title>draft genome sequence of fig (Ficus carica).</title>
        <authorList>
            <person name="Takahashi T."/>
            <person name="Nishimura K."/>
        </authorList>
    </citation>
    <scope>NUCLEOTIDE SEQUENCE</scope>
</reference>
<accession>A0AA88CQN7</accession>
<proteinExistence type="predicted"/>
<dbReference type="AlphaFoldDB" id="A0AA88CQN7"/>
<feature type="coiled-coil region" evidence="1">
    <location>
        <begin position="256"/>
        <end position="283"/>
    </location>
</feature>
<comment type="caution">
    <text evidence="2">The sequence shown here is derived from an EMBL/GenBank/DDBJ whole genome shotgun (WGS) entry which is preliminary data.</text>
</comment>
<sequence length="313" mass="33991">MDNNISSSSGSKSGMVIRNQKMESERIRFGNPFTLKVGQVFTGFGIGCGIGIGVGRPLNLGAIPVLNEVMSAARGATYAFSGVTRHVNDSFKKLGAKNIETGIGCGVGIGHGFGVGLALKPSALHQIQLCLAQAMTKLMTKFGMAPNFSIGQGAPSRGTSMINSLSSQNPMGSIMQLATKLPDQSAQSLHGFENKSAGTYHGNILSKTTSDDAPFATRSEKVLDRYLQNPILKGEGRELNEVDGRLRSENDMLRMVLKHQQVIEELKEENEKLREILVKELKIPPAKLQTSYSSKNQSPCSDCFECRRRQRKK</sequence>